<dbReference type="Proteomes" id="UP000027647">
    <property type="component" value="Unassembled WGS sequence"/>
</dbReference>
<dbReference type="AlphaFoldDB" id="A0A074M6L7"/>
<dbReference type="eggNOG" id="ENOG5030VX3">
    <property type="taxonomic scope" value="Bacteria"/>
</dbReference>
<evidence type="ECO:0000313" key="1">
    <source>
        <dbReference type="EMBL" id="KEO89024.1"/>
    </source>
</evidence>
<protein>
    <recommendedName>
        <fullName evidence="3">DUF1579 domain-containing protein</fullName>
    </recommendedName>
</protein>
<dbReference type="STRING" id="1044.EH31_13335"/>
<accession>A0A074M6L7</accession>
<dbReference type="EMBL" id="JMIW01000006">
    <property type="protein sequence ID" value="KEO89024.1"/>
    <property type="molecule type" value="Genomic_DNA"/>
</dbReference>
<proteinExistence type="predicted"/>
<organism evidence="1 2">
    <name type="scientific">Erythrobacter longus</name>
    <dbReference type="NCBI Taxonomy" id="1044"/>
    <lineage>
        <taxon>Bacteria</taxon>
        <taxon>Pseudomonadati</taxon>
        <taxon>Pseudomonadota</taxon>
        <taxon>Alphaproteobacteria</taxon>
        <taxon>Sphingomonadales</taxon>
        <taxon>Erythrobacteraceae</taxon>
        <taxon>Erythrobacter/Porphyrobacter group</taxon>
        <taxon>Erythrobacter</taxon>
    </lineage>
</organism>
<evidence type="ECO:0008006" key="3">
    <source>
        <dbReference type="Google" id="ProtNLM"/>
    </source>
</evidence>
<sequence>MTDDTLDLTGTWDGTFSYKEVRGGPKTPFLATINETSGLFSGTVTEPHRIGSRTMQAIIHGSRQGHRVSFSKDYEAVDHSYQSTVQYRGTMSGDGQVISGVWNIGSWSGVFEMTRSQGAVEAVEQKVGVEAEL</sequence>
<dbReference type="OrthoDB" id="6194699at2"/>
<gene>
    <name evidence="1" type="ORF">EH31_13335</name>
</gene>
<reference evidence="1 2" key="1">
    <citation type="submission" date="2014-04" db="EMBL/GenBank/DDBJ databases">
        <title>A comprehensive comparison of genomes of Erythrobacter spp. strains.</title>
        <authorList>
            <person name="Zheng Q."/>
        </authorList>
    </citation>
    <scope>NUCLEOTIDE SEQUENCE [LARGE SCALE GENOMIC DNA]</scope>
    <source>
        <strain evidence="1 2">DSM 6997</strain>
    </source>
</reference>
<evidence type="ECO:0000313" key="2">
    <source>
        <dbReference type="Proteomes" id="UP000027647"/>
    </source>
</evidence>
<comment type="caution">
    <text evidence="1">The sequence shown here is derived from an EMBL/GenBank/DDBJ whole genome shotgun (WGS) entry which is preliminary data.</text>
</comment>
<name>A0A074M6L7_ERYLO</name>
<dbReference type="RefSeq" id="WP_034960814.1">
    <property type="nucleotide sequence ID" value="NZ_JMIW01000006.1"/>
</dbReference>
<keyword evidence="2" id="KW-1185">Reference proteome</keyword>